<evidence type="ECO:0000256" key="6">
    <source>
        <dbReference type="ARBA" id="ARBA00023054"/>
    </source>
</evidence>
<evidence type="ECO:0000256" key="10">
    <source>
        <dbReference type="SAM" id="Coils"/>
    </source>
</evidence>
<dbReference type="Pfam" id="PF08234">
    <property type="entry name" value="Spindle_Spc25"/>
    <property type="match status" value="1"/>
</dbReference>
<keyword evidence="8 9" id="KW-0137">Centromere</keyword>
<keyword evidence="6 10" id="KW-0175">Coiled coil</keyword>
<keyword evidence="3 9" id="KW-0132">Cell division</keyword>
<protein>
    <recommendedName>
        <fullName evidence="9">Kinetochore protein SPC25</fullName>
    </recommendedName>
</protein>
<dbReference type="PANTHER" id="PTHR14281:SF0">
    <property type="entry name" value="KINETOCHORE PROTEIN SPC25"/>
    <property type="match status" value="1"/>
</dbReference>
<comment type="similarity">
    <text evidence="1 9">Belongs to the SPC25 family.</text>
</comment>
<sequence>MSTAFAPRSSMAASTGPGTMPTTPRGGYSATGTPRSARRLLGANTPSSRASFAPSSSFASGLPPSGGAAPVLAPLPPINARAYPDRPYADDDELRSVMDADRDAVDTACALLGAALAQQRKAVLEALEEIGAEKRRLDKMTRELGDAAREMVRTVQREKDELDRARELEGEVTARGRALAVQVETAQAEVKEVLAKLAARRELKAKQRAAFATHVSRNGPELAFFEHKLGLKIRGRARDVVQFKFQHIDPASHARTFSFDLDASQPTYSLSSPVPASLLPPSLSAPLVAQLNTSRDLYAFVRAVRSAVVNEVRVEKKLGVGGGEAERERERRRMREREGRERELEAED</sequence>
<dbReference type="STRING" id="5288.A0A5C5G4E4"/>
<evidence type="ECO:0000313" key="14">
    <source>
        <dbReference type="Proteomes" id="UP000311382"/>
    </source>
</evidence>
<evidence type="ECO:0000256" key="7">
    <source>
        <dbReference type="ARBA" id="ARBA00023306"/>
    </source>
</evidence>
<feature type="region of interest" description="Disordered" evidence="11">
    <location>
        <begin position="319"/>
        <end position="348"/>
    </location>
</feature>
<evidence type="ECO:0000256" key="4">
    <source>
        <dbReference type="ARBA" id="ARBA00022776"/>
    </source>
</evidence>
<comment type="caution">
    <text evidence="13">The sequence shown here is derived from an EMBL/GenBank/DDBJ whole genome shotgun (WGS) entry which is preliminary data.</text>
</comment>
<feature type="coiled-coil region" evidence="10">
    <location>
        <begin position="123"/>
        <end position="168"/>
    </location>
</feature>
<dbReference type="InterPro" id="IPR045143">
    <property type="entry name" value="Spc25"/>
</dbReference>
<feature type="compositionally biased region" description="Low complexity" evidence="11">
    <location>
        <begin position="15"/>
        <end position="27"/>
    </location>
</feature>
<evidence type="ECO:0000256" key="2">
    <source>
        <dbReference type="ARBA" id="ARBA00022454"/>
    </source>
</evidence>
<reference evidence="13 14" key="1">
    <citation type="submission" date="2019-03" db="EMBL/GenBank/DDBJ databases">
        <title>Rhodosporidium diobovatum UCD-FST 08-225 genome sequencing, assembly, and annotation.</title>
        <authorList>
            <person name="Fakankun I.U."/>
            <person name="Fristensky B."/>
            <person name="Levin D.B."/>
        </authorList>
    </citation>
    <scope>NUCLEOTIDE SEQUENCE [LARGE SCALE GENOMIC DNA]</scope>
    <source>
        <strain evidence="13 14">UCD-FST 08-225</strain>
    </source>
</reference>
<dbReference type="Proteomes" id="UP000311382">
    <property type="component" value="Unassembled WGS sequence"/>
</dbReference>
<comment type="function">
    <text evidence="9">Acts as a component of the essential kinetochore-associated NDC80 complex, which is required for chromosome segregation and spindle checkpoint activity.</text>
</comment>
<evidence type="ECO:0000256" key="8">
    <source>
        <dbReference type="ARBA" id="ARBA00023328"/>
    </source>
</evidence>
<dbReference type="GO" id="GO:0051301">
    <property type="term" value="P:cell division"/>
    <property type="evidence" value="ECO:0007669"/>
    <property type="project" value="UniProtKB-UniRule"/>
</dbReference>
<dbReference type="GO" id="GO:0007059">
    <property type="term" value="P:chromosome segregation"/>
    <property type="evidence" value="ECO:0007669"/>
    <property type="project" value="InterPro"/>
</dbReference>
<feature type="compositionally biased region" description="Low complexity" evidence="11">
    <location>
        <begin position="46"/>
        <end position="72"/>
    </location>
</feature>
<organism evidence="13 14">
    <name type="scientific">Rhodotorula diobovata</name>
    <dbReference type="NCBI Taxonomy" id="5288"/>
    <lineage>
        <taxon>Eukaryota</taxon>
        <taxon>Fungi</taxon>
        <taxon>Dikarya</taxon>
        <taxon>Basidiomycota</taxon>
        <taxon>Pucciniomycotina</taxon>
        <taxon>Microbotryomycetes</taxon>
        <taxon>Sporidiobolales</taxon>
        <taxon>Sporidiobolaceae</taxon>
        <taxon>Rhodotorula</taxon>
    </lineage>
</organism>
<keyword evidence="5 9" id="KW-0995">Kinetochore</keyword>
<keyword evidence="4 9" id="KW-0498">Mitosis</keyword>
<feature type="domain" description="Chromosome segregation protein Spc25 C-terminal" evidence="12">
    <location>
        <begin position="238"/>
        <end position="307"/>
    </location>
</feature>
<name>A0A5C5G4E4_9BASI</name>
<dbReference type="CDD" id="cd23784">
    <property type="entry name" value="RWD_Spc25"/>
    <property type="match status" value="1"/>
</dbReference>
<keyword evidence="14" id="KW-1185">Reference proteome</keyword>
<dbReference type="GO" id="GO:0031262">
    <property type="term" value="C:Ndc80 complex"/>
    <property type="evidence" value="ECO:0007669"/>
    <property type="project" value="InterPro"/>
</dbReference>
<keyword evidence="9" id="KW-0539">Nucleus</keyword>
<dbReference type="AlphaFoldDB" id="A0A5C5G4E4"/>
<dbReference type="PANTHER" id="PTHR14281">
    <property type="entry name" value="KINETOCHORE PROTEIN SPC25-RELATED"/>
    <property type="match status" value="1"/>
</dbReference>
<dbReference type="InterPro" id="IPR013255">
    <property type="entry name" value="Spc25_C"/>
</dbReference>
<evidence type="ECO:0000313" key="13">
    <source>
        <dbReference type="EMBL" id="TNY23252.1"/>
    </source>
</evidence>
<dbReference type="GO" id="GO:0005634">
    <property type="term" value="C:nucleus"/>
    <property type="evidence" value="ECO:0007669"/>
    <property type="project" value="UniProtKB-SubCell"/>
</dbReference>
<evidence type="ECO:0000256" key="9">
    <source>
        <dbReference type="RuleBase" id="RU367150"/>
    </source>
</evidence>
<feature type="region of interest" description="Disordered" evidence="11">
    <location>
        <begin position="1"/>
        <end position="90"/>
    </location>
</feature>
<comment type="subunit">
    <text evidence="9">Component of the NDC80 complex.</text>
</comment>
<evidence type="ECO:0000256" key="3">
    <source>
        <dbReference type="ARBA" id="ARBA00022618"/>
    </source>
</evidence>
<keyword evidence="7 9" id="KW-0131">Cell cycle</keyword>
<evidence type="ECO:0000256" key="1">
    <source>
        <dbReference type="ARBA" id="ARBA00006379"/>
    </source>
</evidence>
<dbReference type="EMBL" id="SOZI01000013">
    <property type="protein sequence ID" value="TNY23252.1"/>
    <property type="molecule type" value="Genomic_DNA"/>
</dbReference>
<evidence type="ECO:0000259" key="12">
    <source>
        <dbReference type="Pfam" id="PF08234"/>
    </source>
</evidence>
<evidence type="ECO:0000256" key="11">
    <source>
        <dbReference type="SAM" id="MobiDB-lite"/>
    </source>
</evidence>
<gene>
    <name evidence="13" type="ORF">DMC30DRAFT_372954</name>
</gene>
<accession>A0A5C5G4E4</accession>
<dbReference type="OrthoDB" id="4056921at2759"/>
<evidence type="ECO:0000256" key="5">
    <source>
        <dbReference type="ARBA" id="ARBA00022838"/>
    </source>
</evidence>
<proteinExistence type="inferred from homology"/>
<keyword evidence="2 9" id="KW-0158">Chromosome</keyword>
<dbReference type="Gene3D" id="3.30.457.50">
    <property type="entry name" value="Chromosome segregation protein Spc25"/>
    <property type="match status" value="1"/>
</dbReference>
<comment type="subcellular location">
    <subcellularLocation>
        <location evidence="9">Nucleus</location>
    </subcellularLocation>
    <subcellularLocation>
        <location evidence="9">Chromosome</location>
        <location evidence="9">Centromere</location>
        <location evidence="9">Kinetochore</location>
    </subcellularLocation>
</comment>